<name>A0A2S7FEE8_CLOBU</name>
<dbReference type="InterPro" id="IPR043519">
    <property type="entry name" value="NT_sf"/>
</dbReference>
<dbReference type="Pfam" id="PF18765">
    <property type="entry name" value="Polbeta"/>
    <property type="match status" value="1"/>
</dbReference>
<dbReference type="CDD" id="cd05403">
    <property type="entry name" value="NT_KNTase_like"/>
    <property type="match status" value="1"/>
</dbReference>
<dbReference type="Proteomes" id="UP000238081">
    <property type="component" value="Unassembled WGS sequence"/>
</dbReference>
<dbReference type="Gene3D" id="3.30.460.10">
    <property type="entry name" value="Beta Polymerase, domain 2"/>
    <property type="match status" value="1"/>
</dbReference>
<dbReference type="RefSeq" id="WP_043664595.1">
    <property type="nucleotide sequence ID" value="NZ_JSEG01000012.1"/>
</dbReference>
<evidence type="ECO:0000259" key="1">
    <source>
        <dbReference type="Pfam" id="PF18765"/>
    </source>
</evidence>
<accession>A0A2S7FEE8</accession>
<dbReference type="AlphaFoldDB" id="A0A2S7FEE8"/>
<organism evidence="2 3">
    <name type="scientific">Clostridium butyricum</name>
    <dbReference type="NCBI Taxonomy" id="1492"/>
    <lineage>
        <taxon>Bacteria</taxon>
        <taxon>Bacillati</taxon>
        <taxon>Bacillota</taxon>
        <taxon>Clostridia</taxon>
        <taxon>Eubacteriales</taxon>
        <taxon>Clostridiaceae</taxon>
        <taxon>Clostridium</taxon>
    </lineage>
</organism>
<protein>
    <submittedName>
        <fullName evidence="2">DNA polymerase III subunit beta</fullName>
    </submittedName>
</protein>
<gene>
    <name evidence="2" type="ORF">AWN73_07815</name>
</gene>
<dbReference type="EMBL" id="LRDH01000024">
    <property type="protein sequence ID" value="PPV17417.1"/>
    <property type="molecule type" value="Genomic_DNA"/>
</dbReference>
<comment type="caution">
    <text evidence="2">The sequence shown here is derived from an EMBL/GenBank/DDBJ whole genome shotgun (WGS) entry which is preliminary data.</text>
</comment>
<reference evidence="2 3" key="1">
    <citation type="submission" date="2016-01" db="EMBL/GenBank/DDBJ databases">
        <title>Characterization of the Clostridium difficile lineages that are prevalent in Hong Kong and China.</title>
        <authorList>
            <person name="Kwok J.S.-L."/>
            <person name="Lam W.-Y."/>
            <person name="Ip M."/>
            <person name="Chan T.-F."/>
            <person name="Hawkey P.M."/>
            <person name="Tsui S.K.-W."/>
        </authorList>
    </citation>
    <scope>NUCLEOTIDE SEQUENCE [LARGE SCALE GENOMIC DNA]</scope>
    <source>
        <strain evidence="2 3">300064</strain>
    </source>
</reference>
<evidence type="ECO:0000313" key="2">
    <source>
        <dbReference type="EMBL" id="PPV17417.1"/>
    </source>
</evidence>
<evidence type="ECO:0000313" key="3">
    <source>
        <dbReference type="Proteomes" id="UP000238081"/>
    </source>
</evidence>
<sequence>MLKAILNYQKASEKLINSLQTNRKVLAVFAFGSIVNGDLWEESDIDIFVVYKDQFYNMRDVYSEILDIPVHMKILNKEKFLELYENNGKKGEIRNMLTSSKLVFSRDEEIDILFNKAKYSMDKFVEIWNLVYLGKLIKDLGVTKKYLYNDRLFTSFEVLIRALDSFAKLYLNISGYTVSRDAIKMTMNLNNKFNRLVENLIEKELKQEYISSIVEYIDDYLADNISIAAKFLLNYLEEKKTYLSSYEIKSDEIFSQFDIKIEDILKELFKNGFIEKNSRKIELPAREKLLNENVYAYRKYK</sequence>
<dbReference type="InterPro" id="IPR041633">
    <property type="entry name" value="Polbeta"/>
</dbReference>
<proteinExistence type="predicted"/>
<feature type="domain" description="Polymerase beta nucleotidyltransferase" evidence="1">
    <location>
        <begin position="13"/>
        <end position="109"/>
    </location>
</feature>
<dbReference type="Gene3D" id="1.20.120.330">
    <property type="entry name" value="Nucleotidyltransferases domain 2"/>
    <property type="match status" value="1"/>
</dbReference>
<dbReference type="SUPFAM" id="SSF81301">
    <property type="entry name" value="Nucleotidyltransferase"/>
    <property type="match status" value="1"/>
</dbReference>